<gene>
    <name evidence="3" type="primary">rutB_2</name>
    <name evidence="3" type="ORF">DSM112329_01926</name>
</gene>
<organism evidence="3">
    <name type="scientific">Paraconexibacter sp. AEG42_29</name>
    <dbReference type="NCBI Taxonomy" id="2997339"/>
    <lineage>
        <taxon>Bacteria</taxon>
        <taxon>Bacillati</taxon>
        <taxon>Actinomycetota</taxon>
        <taxon>Thermoleophilia</taxon>
        <taxon>Solirubrobacterales</taxon>
        <taxon>Paraconexibacteraceae</taxon>
        <taxon>Paraconexibacter</taxon>
    </lineage>
</organism>
<dbReference type="Gene3D" id="3.40.50.850">
    <property type="entry name" value="Isochorismatase-like"/>
    <property type="match status" value="1"/>
</dbReference>
<feature type="domain" description="Isochorismatase-like" evidence="2">
    <location>
        <begin position="59"/>
        <end position="246"/>
    </location>
</feature>
<dbReference type="CDD" id="cd00431">
    <property type="entry name" value="cysteine_hydrolases"/>
    <property type="match status" value="1"/>
</dbReference>
<proteinExistence type="predicted"/>
<evidence type="ECO:0000259" key="2">
    <source>
        <dbReference type="Pfam" id="PF00857"/>
    </source>
</evidence>
<dbReference type="SUPFAM" id="SSF52499">
    <property type="entry name" value="Isochorismatase-like hydrolases"/>
    <property type="match status" value="1"/>
</dbReference>
<dbReference type="AlphaFoldDB" id="A0AAU7ATS8"/>
<dbReference type="Pfam" id="PF00857">
    <property type="entry name" value="Isochorismatase"/>
    <property type="match status" value="1"/>
</dbReference>
<dbReference type="InterPro" id="IPR000868">
    <property type="entry name" value="Isochorismatase-like_dom"/>
</dbReference>
<evidence type="ECO:0000313" key="3">
    <source>
        <dbReference type="EMBL" id="XAY05083.1"/>
    </source>
</evidence>
<accession>A0AAU7ATS8</accession>
<dbReference type="EMBL" id="CP114014">
    <property type="protein sequence ID" value="XAY05083.1"/>
    <property type="molecule type" value="Genomic_DNA"/>
</dbReference>
<reference evidence="3" key="1">
    <citation type="submission" date="2022-12" db="EMBL/GenBank/DDBJ databases">
        <title>Paraconexibacter alkalitolerans sp. nov. and Baekduia alba sp. nov., isolated from soil and emended description of the genera Paraconexibacter (Chun et al., 2020) and Baekduia (An et al., 2020).</title>
        <authorList>
            <person name="Vieira S."/>
            <person name="Huber K.J."/>
            <person name="Geppert A."/>
            <person name="Wolf J."/>
            <person name="Neumann-Schaal M."/>
            <person name="Muesken M."/>
            <person name="Overmann J."/>
        </authorList>
    </citation>
    <scope>NUCLEOTIDE SEQUENCE</scope>
    <source>
        <strain evidence="3">AEG42_29</strain>
    </source>
</reference>
<dbReference type="PANTHER" id="PTHR43540">
    <property type="entry name" value="PEROXYUREIDOACRYLATE/UREIDOACRYLATE AMIDOHYDROLASE-RELATED"/>
    <property type="match status" value="1"/>
</dbReference>
<dbReference type="PANTHER" id="PTHR43540:SF9">
    <property type="entry name" value="FAMILY HYDROLASE, PUTATIVE (AFU_ORTHOLOGUE AFUA_2G08700)-RELATED"/>
    <property type="match status" value="1"/>
</dbReference>
<sequence>MWTRPRHGKLRETLSTTLHTTLSTVADHTLPTPAQTGGKPRMLSVPAQPYEFDFDPATTALVVIDMQRDFLQPGGFGELLGNDVSLLARVVPPLQLVLAAARAAGMLVVHTREGHRPDLADCPPAKLARGRGAVTIGSPGPKGRILVRGEEGHDIVPELAPIAGEVVLDKPGKGAFYATDLELLLRNRAITHLIVTGVTTEVCVHTTVREGNDRGFECLVVSDCCGSYFPEFHAVGLQMIAAQGGIFGWVAPSEELLAVLAPAPVTADLGA</sequence>
<keyword evidence="1 3" id="KW-0378">Hydrolase</keyword>
<dbReference type="InterPro" id="IPR050272">
    <property type="entry name" value="Isochorismatase-like_hydrls"/>
</dbReference>
<protein>
    <submittedName>
        <fullName evidence="3">Peroxyureidoacrylate/ureidoacrylate amidohydrolase RutB</fullName>
        <ecNumber evidence="3">3.5.1.110</ecNumber>
    </submittedName>
</protein>
<dbReference type="KEGG" id="parq:DSM112329_01926"/>
<name>A0AAU7ATS8_9ACTN</name>
<dbReference type="GO" id="GO:0016787">
    <property type="term" value="F:hydrolase activity"/>
    <property type="evidence" value="ECO:0007669"/>
    <property type="project" value="UniProtKB-KW"/>
</dbReference>
<dbReference type="InterPro" id="IPR036380">
    <property type="entry name" value="Isochorismatase-like_sf"/>
</dbReference>
<evidence type="ECO:0000256" key="1">
    <source>
        <dbReference type="ARBA" id="ARBA00022801"/>
    </source>
</evidence>
<dbReference type="EC" id="3.5.1.110" evidence="3"/>